<evidence type="ECO:0000313" key="4">
    <source>
        <dbReference type="Proteomes" id="UP000185746"/>
    </source>
</evidence>
<dbReference type="AlphaFoldDB" id="A0A1D8JJ73"/>
<name>A0A1D8JJ73_9BACL</name>
<dbReference type="Proteomes" id="UP000185746">
    <property type="component" value="Chromosome"/>
</dbReference>
<dbReference type="PANTHER" id="PTHR40446:SF2">
    <property type="entry name" value="N-ACETYLGLUCOSAMINE-1-PHOSPHODIESTER ALPHA-N-ACETYLGLUCOSAMINIDASE"/>
    <property type="match status" value="1"/>
</dbReference>
<feature type="domain" description="SLH" evidence="2">
    <location>
        <begin position="799"/>
        <end position="857"/>
    </location>
</feature>
<sequence length="909" mass="97960">MRNILKIILSCAVLLMLQPFSTASAHYFTVTPGVEYKKGDTQWKNKAQSIHTVEVDVNRPEVTVDAIIPTPLNSRARLTNLLKGNSYEGNHVVAGINASFFHTNSGAPAYLLSSDGIVNTYGVISTGNDEYMSVPTAFGIDQNGKGQIGKFDYEATVEIGNVKQSISNINKARIANETILYTPSYSFDSTRQNEFGVEFVITNLSSSIEAGYRLGQKVTAKVSAITPYGSRDSKIPANGAVISIQGGEQAALFKDVKVGDDVSLTIDLKAPWKNADFVLASGPLLVQNGKVDMTIDPNSFRAKSIHPRTAVAINQDGSKVYLVTVDGRKTGSTGMNLTEFSEYLVSIGAYAALNLDGGGSTTMAVRKRGDLYPSLFNSPSDNIERAISAALGAVSLTKTGPATTIEAQLKGPSSLLVGGTTSINVISGLDTYFNPVAVNPTAITYSVEGDIGTISSTGLFTAKKLGKGTITAKMGNATKSFPIEVLAEPASLKIEGGNSEIGANDTVQFVAKAYDTNGKQLALSESIIQWNASPALGSINQNGLLIANESGEGTVTATVGSKSVSKSMKILNGGKLVHSFEKSTEWESASARAITSLSFEGLKAPSKDGNTALKLSYDFTGYKDGTSASYAVAKKPIEMLVKPTYLGVWVYGDGASHWLRGQITDQKGSVHTIDFTENSGLSWQGWKYVKATIPKNIMGPISLDRIYIAEPSSTKKNKGSIYVDRLVAEYGETYREPLFNDVPLNHRAVEDIAYAVEKGWILGDIDGSFNPDNRITRAHAAVLISRVLNISSNNHTNFSDVPVVHRYSKEIAAVVEAGIMSGKNPTTFDPDGFLTRKQMAKILVNSYDLKASPAQYDLLIDVPKDDWAFDYIHVLRANQVTVVEDGFYRPLEDVKRYQIAAFLTRIDKR</sequence>
<dbReference type="PROSITE" id="PS51272">
    <property type="entry name" value="SLH"/>
    <property type="match status" value="2"/>
</dbReference>
<dbReference type="Pfam" id="PF09992">
    <property type="entry name" value="NAGPA"/>
    <property type="match status" value="1"/>
</dbReference>
<feature type="chain" id="PRO_5009109082" description="SLH domain-containing protein" evidence="1">
    <location>
        <begin position="26"/>
        <end position="909"/>
    </location>
</feature>
<keyword evidence="1" id="KW-0732">Signal</keyword>
<dbReference type="RefSeq" id="WP_075528924.1">
    <property type="nucleotide sequence ID" value="NZ_CP017560.1"/>
</dbReference>
<evidence type="ECO:0000313" key="3">
    <source>
        <dbReference type="EMBL" id="AOV08761.1"/>
    </source>
</evidence>
<evidence type="ECO:0000256" key="1">
    <source>
        <dbReference type="SAM" id="SignalP"/>
    </source>
</evidence>
<feature type="domain" description="SLH" evidence="2">
    <location>
        <begin position="735"/>
        <end position="798"/>
    </location>
</feature>
<keyword evidence="4" id="KW-1185">Reference proteome</keyword>
<dbReference type="EMBL" id="CP017560">
    <property type="protein sequence ID" value="AOV08761.1"/>
    <property type="molecule type" value="Genomic_DNA"/>
</dbReference>
<dbReference type="Gene3D" id="2.60.120.430">
    <property type="entry name" value="Galactose-binding lectin"/>
    <property type="match status" value="1"/>
</dbReference>
<dbReference type="InterPro" id="IPR001119">
    <property type="entry name" value="SLH_dom"/>
</dbReference>
<feature type="signal peptide" evidence="1">
    <location>
        <begin position="1"/>
        <end position="25"/>
    </location>
</feature>
<proteinExistence type="predicted"/>
<dbReference type="PANTHER" id="PTHR40446">
    <property type="entry name" value="N-ACETYLGLUCOSAMINE-1-PHOSPHODIESTER ALPHA-N-ACETYLGLUCOSAMINIDASE"/>
    <property type="match status" value="1"/>
</dbReference>
<evidence type="ECO:0000259" key="2">
    <source>
        <dbReference type="PROSITE" id="PS51272"/>
    </source>
</evidence>
<dbReference type="Gene3D" id="2.60.40.1080">
    <property type="match status" value="1"/>
</dbReference>
<reference evidence="3 4" key="1">
    <citation type="submission" date="2016-09" db="EMBL/GenBank/DDBJ databases">
        <title>Complete genome sequence of the Lysinibacillus sphaericus LMG 22257, a specie of Bacillus with ureolytic activity that can effectively biodeposit calcium carbonate.</title>
        <authorList>
            <person name="Yan W."/>
        </authorList>
    </citation>
    <scope>NUCLEOTIDE SEQUENCE [LARGE SCALE GENOMIC DNA]</scope>
    <source>
        <strain evidence="3 4">LMG 22257</strain>
    </source>
</reference>
<accession>A0A1D8JJ73</accession>
<dbReference type="KEGG" id="surl:BI350_15230"/>
<organism evidence="3 4">
    <name type="scientific">Sporosarcina ureilytica</name>
    <dbReference type="NCBI Taxonomy" id="298596"/>
    <lineage>
        <taxon>Bacteria</taxon>
        <taxon>Bacillati</taxon>
        <taxon>Bacillota</taxon>
        <taxon>Bacilli</taxon>
        <taxon>Bacillales</taxon>
        <taxon>Caryophanaceae</taxon>
        <taxon>Sporosarcina</taxon>
    </lineage>
</organism>
<dbReference type="InterPro" id="IPR018711">
    <property type="entry name" value="NAGPA"/>
</dbReference>
<dbReference type="Pfam" id="PF00395">
    <property type="entry name" value="SLH"/>
    <property type="match status" value="2"/>
</dbReference>
<gene>
    <name evidence="3" type="ORF">BI350_15230</name>
</gene>
<protein>
    <recommendedName>
        <fullName evidence="2">SLH domain-containing protein</fullName>
    </recommendedName>
</protein>